<dbReference type="KEGG" id="spar:SPRG_13167"/>
<name>A0A067C5D9_SAPPC</name>
<organism evidence="3 4">
    <name type="scientific">Saprolegnia parasitica (strain CBS 223.65)</name>
    <dbReference type="NCBI Taxonomy" id="695850"/>
    <lineage>
        <taxon>Eukaryota</taxon>
        <taxon>Sar</taxon>
        <taxon>Stramenopiles</taxon>
        <taxon>Oomycota</taxon>
        <taxon>Saprolegniomycetes</taxon>
        <taxon>Saprolegniales</taxon>
        <taxon>Saprolegniaceae</taxon>
        <taxon>Saprolegnia</taxon>
    </lineage>
</organism>
<proteinExistence type="predicted"/>
<dbReference type="VEuPathDB" id="FungiDB:SPRG_13167"/>
<dbReference type="OrthoDB" id="10408245at2759"/>
<gene>
    <name evidence="3" type="ORF">SPRG_13167</name>
</gene>
<keyword evidence="2" id="KW-0812">Transmembrane</keyword>
<dbReference type="RefSeq" id="XP_012207553.1">
    <property type="nucleotide sequence ID" value="XM_012352163.1"/>
</dbReference>
<keyword evidence="2" id="KW-1133">Transmembrane helix</keyword>
<reference evidence="3 4" key="1">
    <citation type="journal article" date="2013" name="PLoS Genet.">
        <title>Distinctive expansion of potential virulence genes in the genome of the oomycete fish pathogen Saprolegnia parasitica.</title>
        <authorList>
            <person name="Jiang R.H."/>
            <person name="de Bruijn I."/>
            <person name="Haas B.J."/>
            <person name="Belmonte R."/>
            <person name="Lobach L."/>
            <person name="Christie J."/>
            <person name="van den Ackerveken G."/>
            <person name="Bottin A."/>
            <person name="Bulone V."/>
            <person name="Diaz-Moreno S.M."/>
            <person name="Dumas B."/>
            <person name="Fan L."/>
            <person name="Gaulin E."/>
            <person name="Govers F."/>
            <person name="Grenville-Briggs L.J."/>
            <person name="Horner N.R."/>
            <person name="Levin J.Z."/>
            <person name="Mammella M."/>
            <person name="Meijer H.J."/>
            <person name="Morris P."/>
            <person name="Nusbaum C."/>
            <person name="Oome S."/>
            <person name="Phillips A.J."/>
            <person name="van Rooyen D."/>
            <person name="Rzeszutek E."/>
            <person name="Saraiva M."/>
            <person name="Secombes C.J."/>
            <person name="Seidl M.F."/>
            <person name="Snel B."/>
            <person name="Stassen J.H."/>
            <person name="Sykes S."/>
            <person name="Tripathy S."/>
            <person name="van den Berg H."/>
            <person name="Vega-Arreguin J.C."/>
            <person name="Wawra S."/>
            <person name="Young S.K."/>
            <person name="Zeng Q."/>
            <person name="Dieguez-Uribeondo J."/>
            <person name="Russ C."/>
            <person name="Tyler B.M."/>
            <person name="van West P."/>
        </authorList>
    </citation>
    <scope>NUCLEOTIDE SEQUENCE [LARGE SCALE GENOMIC DNA]</scope>
    <source>
        <strain evidence="3 4">CBS 223.65</strain>
    </source>
</reference>
<feature type="compositionally biased region" description="Acidic residues" evidence="1">
    <location>
        <begin position="166"/>
        <end position="177"/>
    </location>
</feature>
<feature type="transmembrane region" description="Helical" evidence="2">
    <location>
        <begin position="129"/>
        <end position="154"/>
    </location>
</feature>
<dbReference type="GeneID" id="24135066"/>
<accession>A0A067C5D9</accession>
<protein>
    <submittedName>
        <fullName evidence="3">Uncharacterized protein</fullName>
    </submittedName>
</protein>
<evidence type="ECO:0000313" key="4">
    <source>
        <dbReference type="Proteomes" id="UP000030745"/>
    </source>
</evidence>
<feature type="region of interest" description="Disordered" evidence="1">
    <location>
        <begin position="161"/>
        <end position="187"/>
    </location>
</feature>
<dbReference type="OMA" id="LEHTMQV"/>
<dbReference type="AlphaFoldDB" id="A0A067C5D9"/>
<evidence type="ECO:0000313" key="3">
    <source>
        <dbReference type="EMBL" id="KDO21751.1"/>
    </source>
</evidence>
<keyword evidence="4" id="KW-1185">Reference proteome</keyword>
<keyword evidence="2" id="KW-0472">Membrane</keyword>
<evidence type="ECO:0000256" key="2">
    <source>
        <dbReference type="SAM" id="Phobius"/>
    </source>
</evidence>
<dbReference type="Proteomes" id="UP000030745">
    <property type="component" value="Unassembled WGS sequence"/>
</dbReference>
<sequence length="505" mass="54678">MPPPPSSCALPANATDCILAFRLHTLQDNVETAIAWVNASFAPLVVSQYFYVAAALPRNATLVQYQVSLLVLPEADASQFARTCPSSCFGAASFFSGISPALAASSIPSGNSTMVAIVRPPDDAPSVNLALILVGAVLGAMVLLKMLVSVVVWVQARKTSTHTTGNDDDDIASSDDEASPKKTLKQPRWRKFASTVTKEKKMKVTAKPGTLEHTMQVKVLNDEYFHEETHAVAKSLLDLSRKARIELKAEERKGRAALDVHMTHMQPDEVLQGRHLVLTSEMTEGVLVAVVSKSAALTTRWLFVNISLTRFKLKASALGKPSKPSFKGSGKRSIEFASLRAVTPYTDALPPAYKSDHLPRLRTQINKRIAAKATKTPTVVASQNIKTAETQVAESTQVNDASRRSIYVVHVEFTNKPDILFAVDSAIDQEQAVYTWQRLSEKEKARANAPARLNSWALVSAESAKRFSVAAEVRQASAVLDAPEIALVPRESLPATVASADTAEP</sequence>
<evidence type="ECO:0000256" key="1">
    <source>
        <dbReference type="SAM" id="MobiDB-lite"/>
    </source>
</evidence>
<dbReference type="EMBL" id="KK583281">
    <property type="protein sequence ID" value="KDO21751.1"/>
    <property type="molecule type" value="Genomic_DNA"/>
</dbReference>